<dbReference type="CDD" id="cd00796">
    <property type="entry name" value="INT_Rci_Hp1_C"/>
    <property type="match status" value="1"/>
</dbReference>
<dbReference type="Gene3D" id="1.10.443.10">
    <property type="entry name" value="Intergrase catalytic core"/>
    <property type="match status" value="1"/>
</dbReference>
<evidence type="ECO:0000313" key="4">
    <source>
        <dbReference type="EMBL" id="RKF36127.1"/>
    </source>
</evidence>
<dbReference type="Pfam" id="PF00589">
    <property type="entry name" value="Phage_integrase"/>
    <property type="match status" value="1"/>
</dbReference>
<dbReference type="EMBL" id="MCAS01000042">
    <property type="protein sequence ID" value="RKF36127.1"/>
    <property type="molecule type" value="Genomic_DNA"/>
</dbReference>
<accession>A0A420FT30</accession>
<gene>
    <name evidence="4" type="ORF">BCY88_36640</name>
</gene>
<evidence type="ECO:0000313" key="5">
    <source>
        <dbReference type="Proteomes" id="UP000283709"/>
    </source>
</evidence>
<dbReference type="Proteomes" id="UP000283709">
    <property type="component" value="Unassembled WGS sequence"/>
</dbReference>
<sequence length="367" mass="41908">MASILPVGSRWRAQVRKRGQSIAKTFKTKGAAEAWARAKEVEIDNGQNAVDAATVKVGELVRKYREARADSGRPVKEKSNEDYILKRLEDAFESDFAAKLTTQRIVKFAQDRRKAGAGGYTVDMDISKLGTVLRHMGSLLELTLPDAIGTARPTLHHLRLIEAGGKRERRPTPEEIEKIFAWFAEHPERQQAMPDLLRVAMQCAFRRGELFNLRWDDIDAENHLALVRDRKHPRQKVGNNEWIPLIGDAFEVIMRQPRYPVPPEYTEKRKADPKTPPHKNDYIFRFDKGTASKYFKQACDAKGIVDLHFHDLRHEATSTLFEAGWQIPEVAAVTGHKDWRNLKRYTNLDPVQVAKKGRLRLIKATSS</sequence>
<dbReference type="InterPro" id="IPR050090">
    <property type="entry name" value="Tyrosine_recombinase_XerCD"/>
</dbReference>
<evidence type="ECO:0000259" key="3">
    <source>
        <dbReference type="PROSITE" id="PS51898"/>
    </source>
</evidence>
<dbReference type="SUPFAM" id="SSF56349">
    <property type="entry name" value="DNA breaking-rejoining enzymes"/>
    <property type="match status" value="1"/>
</dbReference>
<dbReference type="PANTHER" id="PTHR30349:SF94">
    <property type="entry name" value="INTEGRASE_RECOMBINASE HI_1414-RELATED"/>
    <property type="match status" value="1"/>
</dbReference>
<evidence type="ECO:0000256" key="2">
    <source>
        <dbReference type="ARBA" id="ARBA00023172"/>
    </source>
</evidence>
<protein>
    <submittedName>
        <fullName evidence="4">Integrase</fullName>
    </submittedName>
</protein>
<dbReference type="PROSITE" id="PS51898">
    <property type="entry name" value="TYR_RECOMBINASE"/>
    <property type="match status" value="1"/>
</dbReference>
<organism evidence="4 5">
    <name type="scientific">Paraburkholderia fungorum</name>
    <dbReference type="NCBI Taxonomy" id="134537"/>
    <lineage>
        <taxon>Bacteria</taxon>
        <taxon>Pseudomonadati</taxon>
        <taxon>Pseudomonadota</taxon>
        <taxon>Betaproteobacteria</taxon>
        <taxon>Burkholderiales</taxon>
        <taxon>Burkholderiaceae</taxon>
        <taxon>Paraburkholderia</taxon>
    </lineage>
</organism>
<dbReference type="AlphaFoldDB" id="A0A420FT30"/>
<proteinExistence type="predicted"/>
<dbReference type="GO" id="GO:0006310">
    <property type="term" value="P:DNA recombination"/>
    <property type="evidence" value="ECO:0007669"/>
    <property type="project" value="UniProtKB-KW"/>
</dbReference>
<reference evidence="4 5" key="1">
    <citation type="submission" date="2016-07" db="EMBL/GenBank/DDBJ databases">
        <title>Genome analysis of Burkholderia fungorum ES3-20.</title>
        <authorList>
            <person name="Xu D."/>
            <person name="Yao R."/>
            <person name="Zheng S."/>
        </authorList>
    </citation>
    <scope>NUCLEOTIDE SEQUENCE [LARGE SCALE GENOMIC DNA]</scope>
    <source>
        <strain evidence="4 5">ES3-20</strain>
    </source>
</reference>
<dbReference type="GO" id="GO:0003677">
    <property type="term" value="F:DNA binding"/>
    <property type="evidence" value="ECO:0007669"/>
    <property type="project" value="InterPro"/>
</dbReference>
<dbReference type="OrthoDB" id="662444at2"/>
<dbReference type="RefSeq" id="WP_120347864.1">
    <property type="nucleotide sequence ID" value="NZ_MCAS01000042.1"/>
</dbReference>
<dbReference type="GO" id="GO:0015074">
    <property type="term" value="P:DNA integration"/>
    <property type="evidence" value="ECO:0007669"/>
    <property type="project" value="UniProtKB-KW"/>
</dbReference>
<evidence type="ECO:0000256" key="1">
    <source>
        <dbReference type="ARBA" id="ARBA00022908"/>
    </source>
</evidence>
<comment type="caution">
    <text evidence="4">The sequence shown here is derived from an EMBL/GenBank/DDBJ whole genome shotgun (WGS) entry which is preliminary data.</text>
</comment>
<keyword evidence="2" id="KW-0233">DNA recombination</keyword>
<dbReference type="InterPro" id="IPR011010">
    <property type="entry name" value="DNA_brk_join_enz"/>
</dbReference>
<dbReference type="PANTHER" id="PTHR30349">
    <property type="entry name" value="PHAGE INTEGRASE-RELATED"/>
    <property type="match status" value="1"/>
</dbReference>
<dbReference type="InterPro" id="IPR002104">
    <property type="entry name" value="Integrase_catalytic"/>
</dbReference>
<feature type="domain" description="Tyr recombinase" evidence="3">
    <location>
        <begin position="166"/>
        <end position="358"/>
    </location>
</feature>
<keyword evidence="1" id="KW-0229">DNA integration</keyword>
<name>A0A420FT30_9BURK</name>
<dbReference type="InterPro" id="IPR013762">
    <property type="entry name" value="Integrase-like_cat_sf"/>
</dbReference>